<proteinExistence type="inferred from homology"/>
<reference evidence="3 4" key="1">
    <citation type="submission" date="2019-10" db="EMBL/GenBank/DDBJ databases">
        <title>Nocardioides novel species isolated from the excrement of Marmot.</title>
        <authorList>
            <person name="Zhang G."/>
        </authorList>
    </citation>
    <scope>NUCLEOTIDE SEQUENCE [LARGE SCALE GENOMIC DNA]</scope>
    <source>
        <strain evidence="4">zg-579</strain>
    </source>
</reference>
<evidence type="ECO:0000259" key="2">
    <source>
        <dbReference type="Pfam" id="PF00892"/>
    </source>
</evidence>
<comment type="caution">
    <text evidence="3">The sequence shown here is derived from an EMBL/GenBank/DDBJ whole genome shotgun (WGS) entry which is preliminary data.</text>
</comment>
<feature type="domain" description="EamA" evidence="2">
    <location>
        <begin position="1"/>
        <end position="131"/>
    </location>
</feature>
<dbReference type="RefSeq" id="WP_154611907.1">
    <property type="nucleotide sequence ID" value="NZ_CP053660.1"/>
</dbReference>
<dbReference type="PANTHER" id="PTHR22911">
    <property type="entry name" value="ACYL-MALONYL CONDENSING ENZYME-RELATED"/>
    <property type="match status" value="1"/>
</dbReference>
<dbReference type="Pfam" id="PF00892">
    <property type="entry name" value="EamA"/>
    <property type="match status" value="2"/>
</dbReference>
<evidence type="ECO:0000313" key="4">
    <source>
        <dbReference type="Proteomes" id="UP000433406"/>
    </source>
</evidence>
<dbReference type="Proteomes" id="UP000433406">
    <property type="component" value="Unassembled WGS sequence"/>
</dbReference>
<accession>A0A6I3JC43</accession>
<feature type="domain" description="EamA" evidence="2">
    <location>
        <begin position="152"/>
        <end position="281"/>
    </location>
</feature>
<dbReference type="InterPro" id="IPR000620">
    <property type="entry name" value="EamA_dom"/>
</dbReference>
<keyword evidence="4" id="KW-1185">Reference proteome</keyword>
<name>A0A6I3JC43_9ACTN</name>
<protein>
    <submittedName>
        <fullName evidence="3">EamA family transporter</fullName>
    </submittedName>
</protein>
<evidence type="ECO:0000256" key="1">
    <source>
        <dbReference type="ARBA" id="ARBA00007362"/>
    </source>
</evidence>
<dbReference type="InterPro" id="IPR037185">
    <property type="entry name" value="EmrE-like"/>
</dbReference>
<sequence length="284" mass="27888">MGALLALGAALAYGVGDFVGGFASQRVSPWAVVLTAQLGGAAAVLGVATVVDGSPTGADLAWAVLGGVGNGLGTACLYRGLSSGRMGVVAPVSGVSATLLPVLVAVASGERPGALVWLGTAAALPAIWLVAREPASASVPPRLGLSPRPRTGALDGLLAGLGFGTLFVALAEIPEEAGLLPLALNQLVAGLAVVAVALVVRAAWVPRQRWAAVGLVSGVLGATATGCFMLATREGYLTVAAVLTSLYPAVTVVLAAVLLREAVHRSQALGLVLCAGAVVLVAAG</sequence>
<dbReference type="SUPFAM" id="SSF103481">
    <property type="entry name" value="Multidrug resistance efflux transporter EmrE"/>
    <property type="match status" value="2"/>
</dbReference>
<comment type="similarity">
    <text evidence="1">Belongs to the EamA transporter family.</text>
</comment>
<evidence type="ECO:0000313" key="3">
    <source>
        <dbReference type="EMBL" id="MTB95698.1"/>
    </source>
</evidence>
<dbReference type="EMBL" id="WLCI01000012">
    <property type="protein sequence ID" value="MTB95698.1"/>
    <property type="molecule type" value="Genomic_DNA"/>
</dbReference>
<gene>
    <name evidence="3" type="ORF">GGQ22_11430</name>
</gene>
<dbReference type="GO" id="GO:0016020">
    <property type="term" value="C:membrane"/>
    <property type="evidence" value="ECO:0007669"/>
    <property type="project" value="InterPro"/>
</dbReference>
<dbReference type="AlphaFoldDB" id="A0A6I3JC43"/>
<organism evidence="3 4">
    <name type="scientific">Nocardioides marmotae</name>
    <dbReference type="NCBI Taxonomy" id="2663857"/>
    <lineage>
        <taxon>Bacteria</taxon>
        <taxon>Bacillati</taxon>
        <taxon>Actinomycetota</taxon>
        <taxon>Actinomycetes</taxon>
        <taxon>Propionibacteriales</taxon>
        <taxon>Nocardioidaceae</taxon>
        <taxon>Nocardioides</taxon>
    </lineage>
</organism>